<proteinExistence type="predicted"/>
<protein>
    <submittedName>
        <fullName evidence="1">Uncharacterized protein</fullName>
    </submittedName>
</protein>
<evidence type="ECO:0000313" key="2">
    <source>
        <dbReference type="Proteomes" id="UP001373496"/>
    </source>
</evidence>
<comment type="caution">
    <text evidence="1">The sequence shown here is derived from an EMBL/GenBank/DDBJ whole genome shotgun (WGS) entry which is preliminary data.</text>
</comment>
<organism evidence="1 2">
    <name type="scientific">Klenkia terrae</name>
    <dbReference type="NCBI Taxonomy" id="1052259"/>
    <lineage>
        <taxon>Bacteria</taxon>
        <taxon>Bacillati</taxon>
        <taxon>Actinomycetota</taxon>
        <taxon>Actinomycetes</taxon>
        <taxon>Geodermatophilales</taxon>
        <taxon>Geodermatophilaceae</taxon>
        <taxon>Klenkia</taxon>
    </lineage>
</organism>
<accession>A0ABU8EE35</accession>
<evidence type="ECO:0000313" key="1">
    <source>
        <dbReference type="EMBL" id="MEI4280920.1"/>
    </source>
</evidence>
<keyword evidence="2" id="KW-1185">Reference proteome</keyword>
<name>A0ABU8EE35_9ACTN</name>
<dbReference type="RefSeq" id="WP_336392903.1">
    <property type="nucleotide sequence ID" value="NZ_JBAPLV010000031.1"/>
</dbReference>
<sequence>MHFTRRVKDWPIVAPHPHAVPRRVGQPQAYVAIPVLDGGREMGDIVLAMFGHWTKLGHGLL</sequence>
<dbReference type="EMBL" id="JBAPLV010000031">
    <property type="protein sequence ID" value="MEI4280920.1"/>
    <property type="molecule type" value="Genomic_DNA"/>
</dbReference>
<gene>
    <name evidence="1" type="ORF">UXQ13_20760</name>
</gene>
<dbReference type="Proteomes" id="UP001373496">
    <property type="component" value="Unassembled WGS sequence"/>
</dbReference>
<reference evidence="1 2" key="1">
    <citation type="submission" date="2024-03" db="EMBL/GenBank/DDBJ databases">
        <title>Draft genome sequence of Klenkia terrae.</title>
        <authorList>
            <person name="Duangmal K."/>
            <person name="Chantavorakit T."/>
        </authorList>
    </citation>
    <scope>NUCLEOTIDE SEQUENCE [LARGE SCALE GENOMIC DNA]</scope>
    <source>
        <strain evidence="1 2">JCM 17786</strain>
    </source>
</reference>